<evidence type="ECO:0000313" key="4">
    <source>
        <dbReference type="Proteomes" id="UP000792457"/>
    </source>
</evidence>
<accession>A0A8K0PAW5</accession>
<reference evidence="3" key="2">
    <citation type="submission" date="2017-10" db="EMBL/GenBank/DDBJ databases">
        <title>Ladona fulva Genome sequencing and assembly.</title>
        <authorList>
            <person name="Murali S."/>
            <person name="Richards S."/>
            <person name="Bandaranaike D."/>
            <person name="Bellair M."/>
            <person name="Blankenburg K."/>
            <person name="Chao H."/>
            <person name="Dinh H."/>
            <person name="Doddapaneni H."/>
            <person name="Dugan-Rocha S."/>
            <person name="Elkadiri S."/>
            <person name="Gnanaolivu R."/>
            <person name="Hernandez B."/>
            <person name="Skinner E."/>
            <person name="Javaid M."/>
            <person name="Lee S."/>
            <person name="Li M."/>
            <person name="Ming W."/>
            <person name="Munidasa M."/>
            <person name="Muniz J."/>
            <person name="Nguyen L."/>
            <person name="Hughes D."/>
            <person name="Osuji N."/>
            <person name="Pu L.-L."/>
            <person name="Puazo M."/>
            <person name="Qu C."/>
            <person name="Quiroz J."/>
            <person name="Raj R."/>
            <person name="Weissenberger G."/>
            <person name="Xin Y."/>
            <person name="Zou X."/>
            <person name="Han Y."/>
            <person name="Worley K."/>
            <person name="Muzny D."/>
            <person name="Gibbs R."/>
        </authorList>
    </citation>
    <scope>NUCLEOTIDE SEQUENCE</scope>
    <source>
        <strain evidence="3">Sampled in the wild</strain>
    </source>
</reference>
<organism evidence="3 4">
    <name type="scientific">Ladona fulva</name>
    <name type="common">Scarce chaser dragonfly</name>
    <name type="synonym">Libellula fulva</name>
    <dbReference type="NCBI Taxonomy" id="123851"/>
    <lineage>
        <taxon>Eukaryota</taxon>
        <taxon>Metazoa</taxon>
        <taxon>Ecdysozoa</taxon>
        <taxon>Arthropoda</taxon>
        <taxon>Hexapoda</taxon>
        <taxon>Insecta</taxon>
        <taxon>Pterygota</taxon>
        <taxon>Palaeoptera</taxon>
        <taxon>Odonata</taxon>
        <taxon>Epiprocta</taxon>
        <taxon>Anisoptera</taxon>
        <taxon>Libelluloidea</taxon>
        <taxon>Libellulidae</taxon>
        <taxon>Ladona</taxon>
    </lineage>
</organism>
<sequence length="369" mass="42718">MNSKKGRGVRAVPLEFLPPEDSARGGLNHLPSHPRLTKWIYQRFLNSVKIWRFWDSTGSASLCRMRYAYLRKKKTTDPLADLDPSLHLMVESNLRNVKKKQKGRRWSREKKLFYCTLYKRSPQTYRYLREKMSAPAPQTLISLINSFPLKPGINPTVFEHLTFRAKDMAAHNKYCTLLFDEMSIKPKLIYNASKKSVPGEILAQLIKEVINAIDKTGLKIVATICDMGSNNVKALKLLGYSYDNPFFLFDGREIFTMHDPPHLKCTRNMFMKYSVRGRVMLGGEMIQGLGRWSHIREIYGSARDIETTTMSCHLIPVKPLTEEHLNHTWRQKMKVGLAAGVFSLNVVKAMEWKAFSRLTCDHNFPWFRL</sequence>
<dbReference type="Proteomes" id="UP000792457">
    <property type="component" value="Unassembled WGS sequence"/>
</dbReference>
<evidence type="ECO:0000313" key="3">
    <source>
        <dbReference type="EMBL" id="KAG8239572.1"/>
    </source>
</evidence>
<name>A0A8K0PAW5_LADFU</name>
<dbReference type="EMBL" id="KZ309716">
    <property type="protein sequence ID" value="KAG8239572.1"/>
    <property type="molecule type" value="Genomic_DNA"/>
</dbReference>
<feature type="domain" description="THAP9-like helix-turn-helix" evidence="1">
    <location>
        <begin position="86"/>
        <end position="140"/>
    </location>
</feature>
<proteinExistence type="predicted"/>
<reference evidence="3" key="1">
    <citation type="submission" date="2013-04" db="EMBL/GenBank/DDBJ databases">
        <authorList>
            <person name="Qu J."/>
            <person name="Murali S.C."/>
            <person name="Bandaranaike D."/>
            <person name="Bellair M."/>
            <person name="Blankenburg K."/>
            <person name="Chao H."/>
            <person name="Dinh H."/>
            <person name="Doddapaneni H."/>
            <person name="Downs B."/>
            <person name="Dugan-Rocha S."/>
            <person name="Elkadiri S."/>
            <person name="Gnanaolivu R.D."/>
            <person name="Hernandez B."/>
            <person name="Javaid M."/>
            <person name="Jayaseelan J.C."/>
            <person name="Lee S."/>
            <person name="Li M."/>
            <person name="Ming W."/>
            <person name="Munidasa M."/>
            <person name="Muniz J."/>
            <person name="Nguyen L."/>
            <person name="Ongeri F."/>
            <person name="Osuji N."/>
            <person name="Pu L.-L."/>
            <person name="Puazo M."/>
            <person name="Qu C."/>
            <person name="Quiroz J."/>
            <person name="Raj R."/>
            <person name="Weissenberger G."/>
            <person name="Xin Y."/>
            <person name="Zou X."/>
            <person name="Han Y."/>
            <person name="Richards S."/>
            <person name="Worley K."/>
            <person name="Muzny D."/>
            <person name="Gibbs R."/>
        </authorList>
    </citation>
    <scope>NUCLEOTIDE SEQUENCE</scope>
    <source>
        <strain evidence="3">Sampled in the wild</strain>
    </source>
</reference>
<dbReference type="Pfam" id="PF21787">
    <property type="entry name" value="TNP-like_RNaseH_N"/>
    <property type="match status" value="1"/>
</dbReference>
<evidence type="ECO:0000259" key="1">
    <source>
        <dbReference type="Pfam" id="PF12017"/>
    </source>
</evidence>
<keyword evidence="4" id="KW-1185">Reference proteome</keyword>
<feature type="domain" description="Transposable element P transposase-like RNase H" evidence="2">
    <location>
        <begin position="150"/>
        <end position="199"/>
    </location>
</feature>
<comment type="caution">
    <text evidence="3">The sequence shown here is derived from an EMBL/GenBank/DDBJ whole genome shotgun (WGS) entry which is preliminary data.</text>
</comment>
<evidence type="ECO:0000259" key="2">
    <source>
        <dbReference type="Pfam" id="PF21787"/>
    </source>
</evidence>
<dbReference type="OrthoDB" id="7474070at2759"/>
<protein>
    <submittedName>
        <fullName evidence="3">Uncharacterized protein</fullName>
    </submittedName>
</protein>
<gene>
    <name evidence="3" type="ORF">J437_LFUL019139</name>
</gene>
<dbReference type="InterPro" id="IPR021896">
    <property type="entry name" value="THAP9-like_HTH"/>
</dbReference>
<dbReference type="AlphaFoldDB" id="A0A8K0PAW5"/>
<dbReference type="Pfam" id="PF12017">
    <property type="entry name" value="Tnp_P_element"/>
    <property type="match status" value="1"/>
</dbReference>
<dbReference type="InterPro" id="IPR048365">
    <property type="entry name" value="TNP-like_RNaseH_N"/>
</dbReference>